<dbReference type="Gene3D" id="2.60.120.260">
    <property type="entry name" value="Galactose-binding domain-like"/>
    <property type="match status" value="2"/>
</dbReference>
<dbReference type="InterPro" id="IPR035986">
    <property type="entry name" value="PKD_dom_sf"/>
</dbReference>
<dbReference type="RefSeq" id="WP_133758330.1">
    <property type="nucleotide sequence ID" value="NZ_SOBW01000008.1"/>
</dbReference>
<dbReference type="Gene3D" id="2.60.40.10">
    <property type="entry name" value="Immunoglobulins"/>
    <property type="match status" value="2"/>
</dbReference>
<protein>
    <submittedName>
        <fullName evidence="2">PKD domain-containing protein</fullName>
    </submittedName>
</protein>
<feature type="domain" description="PKD" evidence="1">
    <location>
        <begin position="148"/>
        <end position="207"/>
    </location>
</feature>
<organism evidence="2 3">
    <name type="scientific">Gelidibacter sediminis</name>
    <dbReference type="NCBI Taxonomy" id="1608710"/>
    <lineage>
        <taxon>Bacteria</taxon>
        <taxon>Pseudomonadati</taxon>
        <taxon>Bacteroidota</taxon>
        <taxon>Flavobacteriia</taxon>
        <taxon>Flavobacteriales</taxon>
        <taxon>Flavobacteriaceae</taxon>
        <taxon>Gelidibacter</taxon>
    </lineage>
</organism>
<dbReference type="EMBL" id="SOBW01000008">
    <property type="protein sequence ID" value="TDU40307.1"/>
    <property type="molecule type" value="Genomic_DNA"/>
</dbReference>
<dbReference type="Pfam" id="PF18911">
    <property type="entry name" value="PKD_4"/>
    <property type="match status" value="1"/>
</dbReference>
<sequence length="674" mass="72856">MKLFKHILSLSIFMLAIYNCTTDDELVDLDAINAPTKVSAAVTVTQDNTGQVTITPLAEGATSFMVDFGDNSAPSASMRPGSSVNHVYEEGTYMASITATGLNGLSTTVSQQIEVSFKAPENLLVTIENDATISKTVHVTATADFALSYNVDFGDGSDPIMTNINDVTTYTYQEAGTYTITVTAFSAATETTTYTEVFEVTAILQPLKNAPPQPVRDVANVISIFSDAYANIEGTDFYPNWGQATTYNQIALNGNSIIQYGNLNYQGVQFGATVDASQMEFLHIDVWTADENVSLDIFPISIATGEKSVQKNLVAGQWNSYNIPLSDFTSQGLSMDDIHQFKFVGTPAGKTIFIDNIYFYKAPSGTTTSMVQDFEGTPPVFTTFGNIANTEVVSNPDPSGVNTTAKVAKLSKTSGSEVWAGTFFETTSPLDLVSYSKISVKTWSPIAGAVVKLKLENQDASTVHEVDLTTTVANAWEELIYDFSEAPTTDYVRIVIFFDFGNAGTGADYYYDQIQLVNDSGASQPIVFQNFEGTVPTFTTFGNIADVQVVDNPESSGINTSGKVAQLTKTSGAEVWAGSFFETAILDLTNNSKISVKTWSPKAGAVVKLKLENADASIVHEVDLNTTAANVWETLVYDFSGAAVADYMRVVIFFDFGNSGDDSTYYYDDFALTN</sequence>
<dbReference type="SUPFAM" id="SSF49785">
    <property type="entry name" value="Galactose-binding domain-like"/>
    <property type="match status" value="1"/>
</dbReference>
<name>A0A4R7PZ63_9FLAO</name>
<dbReference type="CDD" id="cd00146">
    <property type="entry name" value="PKD"/>
    <property type="match status" value="2"/>
</dbReference>
<dbReference type="InterPro" id="IPR000601">
    <property type="entry name" value="PKD_dom"/>
</dbReference>
<dbReference type="InterPro" id="IPR008979">
    <property type="entry name" value="Galactose-bd-like_sf"/>
</dbReference>
<reference evidence="2 3" key="1">
    <citation type="submission" date="2019-03" db="EMBL/GenBank/DDBJ databases">
        <title>Genomic Encyclopedia of Archaeal and Bacterial Type Strains, Phase II (KMG-II): from individual species to whole genera.</title>
        <authorList>
            <person name="Goeker M."/>
        </authorList>
    </citation>
    <scope>NUCLEOTIDE SEQUENCE [LARGE SCALE GENOMIC DNA]</scope>
    <source>
        <strain evidence="2 3">DSM 28135</strain>
    </source>
</reference>
<dbReference type="Proteomes" id="UP000294689">
    <property type="component" value="Unassembled WGS sequence"/>
</dbReference>
<dbReference type="PROSITE" id="PS50093">
    <property type="entry name" value="PKD"/>
    <property type="match status" value="1"/>
</dbReference>
<evidence type="ECO:0000259" key="1">
    <source>
        <dbReference type="PROSITE" id="PS50093"/>
    </source>
</evidence>
<evidence type="ECO:0000313" key="2">
    <source>
        <dbReference type="EMBL" id="TDU40307.1"/>
    </source>
</evidence>
<dbReference type="AlphaFoldDB" id="A0A4R7PZ63"/>
<dbReference type="InterPro" id="IPR022409">
    <property type="entry name" value="PKD/Chitinase_dom"/>
</dbReference>
<comment type="caution">
    <text evidence="2">The sequence shown here is derived from an EMBL/GenBank/DDBJ whole genome shotgun (WGS) entry which is preliminary data.</text>
</comment>
<dbReference type="OrthoDB" id="5381604at2"/>
<dbReference type="SUPFAM" id="SSF49299">
    <property type="entry name" value="PKD domain"/>
    <property type="match status" value="2"/>
</dbReference>
<dbReference type="SMART" id="SM00089">
    <property type="entry name" value="PKD"/>
    <property type="match status" value="2"/>
</dbReference>
<accession>A0A4R7PZ63</accession>
<dbReference type="Gene3D" id="2.60.120.430">
    <property type="entry name" value="Galactose-binding lectin"/>
    <property type="match status" value="1"/>
</dbReference>
<gene>
    <name evidence="2" type="ORF">BXY82_2354</name>
</gene>
<keyword evidence="3" id="KW-1185">Reference proteome</keyword>
<evidence type="ECO:0000313" key="3">
    <source>
        <dbReference type="Proteomes" id="UP000294689"/>
    </source>
</evidence>
<dbReference type="InterPro" id="IPR013783">
    <property type="entry name" value="Ig-like_fold"/>
</dbReference>
<proteinExistence type="predicted"/>